<evidence type="ECO:0000313" key="4">
    <source>
        <dbReference type="Proteomes" id="UP000253606"/>
    </source>
</evidence>
<dbReference type="CDD" id="cd03784">
    <property type="entry name" value="GT1_Gtf-like"/>
    <property type="match status" value="1"/>
</dbReference>
<dbReference type="Pfam" id="PF06722">
    <property type="entry name" value="EryCIII-like_C"/>
    <property type="match status" value="1"/>
</dbReference>
<dbReference type="RefSeq" id="WP_114209446.1">
    <property type="nucleotide sequence ID" value="NZ_CP030840.1"/>
</dbReference>
<dbReference type="AlphaFoldDB" id="A0A2Z5G6Y1"/>
<dbReference type="KEGG" id="abas:ACPOL_5482"/>
<dbReference type="Gene3D" id="3.40.50.2000">
    <property type="entry name" value="Glycogen Phosphorylase B"/>
    <property type="match status" value="2"/>
</dbReference>
<dbReference type="EMBL" id="CP030840">
    <property type="protein sequence ID" value="AXC14730.1"/>
    <property type="molecule type" value="Genomic_DNA"/>
</dbReference>
<organism evidence="3 4">
    <name type="scientific">Acidisarcina polymorpha</name>
    <dbReference type="NCBI Taxonomy" id="2211140"/>
    <lineage>
        <taxon>Bacteria</taxon>
        <taxon>Pseudomonadati</taxon>
        <taxon>Acidobacteriota</taxon>
        <taxon>Terriglobia</taxon>
        <taxon>Terriglobales</taxon>
        <taxon>Acidobacteriaceae</taxon>
        <taxon>Acidisarcina</taxon>
    </lineage>
</organism>
<dbReference type="InterPro" id="IPR002213">
    <property type="entry name" value="UDP_glucos_trans"/>
</dbReference>
<feature type="domain" description="Erythromycin biosynthesis protein CIII-like C-terminal" evidence="2">
    <location>
        <begin position="312"/>
        <end position="402"/>
    </location>
</feature>
<reference evidence="3 4" key="1">
    <citation type="journal article" date="2018" name="Front. Microbiol.">
        <title>Hydrolytic Capabilities as a Key to Environmental Success: Chitinolytic and Cellulolytic Acidobacteria From Acidic Sub-arctic Soils and Boreal Peatlands.</title>
        <authorList>
            <person name="Belova S.E."/>
            <person name="Ravin N.V."/>
            <person name="Pankratov T.A."/>
            <person name="Rakitin A.L."/>
            <person name="Ivanova A.A."/>
            <person name="Beletsky A.V."/>
            <person name="Mardanov A.V."/>
            <person name="Sinninghe Damste J.S."/>
            <person name="Dedysh S.N."/>
        </authorList>
    </citation>
    <scope>NUCLEOTIDE SEQUENCE [LARGE SCALE GENOMIC DNA]</scope>
    <source>
        <strain evidence="3 4">SBC82</strain>
    </source>
</reference>
<evidence type="ECO:0000259" key="1">
    <source>
        <dbReference type="Pfam" id="PF03033"/>
    </source>
</evidence>
<dbReference type="InterPro" id="IPR010610">
    <property type="entry name" value="EryCIII-like_C"/>
</dbReference>
<dbReference type="Pfam" id="PF03033">
    <property type="entry name" value="Glyco_transf_28"/>
    <property type="match status" value="1"/>
</dbReference>
<evidence type="ECO:0000313" key="3">
    <source>
        <dbReference type="EMBL" id="AXC14730.1"/>
    </source>
</evidence>
<dbReference type="OrthoDB" id="9805366at2"/>
<dbReference type="SUPFAM" id="SSF53756">
    <property type="entry name" value="UDP-Glycosyltransferase/glycogen phosphorylase"/>
    <property type="match status" value="1"/>
</dbReference>
<feature type="domain" description="Glycosyltransferase family 28 N-terminal" evidence="1">
    <location>
        <begin position="8"/>
        <end position="119"/>
    </location>
</feature>
<keyword evidence="4" id="KW-1185">Reference proteome</keyword>
<proteinExistence type="predicted"/>
<dbReference type="InterPro" id="IPR050426">
    <property type="entry name" value="Glycosyltransferase_28"/>
</dbReference>
<dbReference type="GO" id="GO:0005975">
    <property type="term" value="P:carbohydrate metabolic process"/>
    <property type="evidence" value="ECO:0007669"/>
    <property type="project" value="InterPro"/>
</dbReference>
<dbReference type="PANTHER" id="PTHR48050">
    <property type="entry name" value="STEROL 3-BETA-GLUCOSYLTRANSFERASE"/>
    <property type="match status" value="1"/>
</dbReference>
<accession>A0A2Z5G6Y1</accession>
<dbReference type="GO" id="GO:0008194">
    <property type="term" value="F:UDP-glycosyltransferase activity"/>
    <property type="evidence" value="ECO:0007669"/>
    <property type="project" value="InterPro"/>
</dbReference>
<evidence type="ECO:0000259" key="2">
    <source>
        <dbReference type="Pfam" id="PF06722"/>
    </source>
</evidence>
<protein>
    <submittedName>
        <fullName evidence="3">UDP-glucose:sterol glucosyltransferase</fullName>
    </submittedName>
</protein>
<dbReference type="PANTHER" id="PTHR48050:SF13">
    <property type="entry name" value="STEROL 3-BETA-GLUCOSYLTRANSFERASE UGT80A2"/>
    <property type="match status" value="1"/>
</dbReference>
<keyword evidence="3" id="KW-0808">Transferase</keyword>
<dbReference type="GO" id="GO:0016758">
    <property type="term" value="F:hexosyltransferase activity"/>
    <property type="evidence" value="ECO:0007669"/>
    <property type="project" value="InterPro"/>
</dbReference>
<gene>
    <name evidence="3" type="ORF">ACPOL_5482</name>
</gene>
<dbReference type="InterPro" id="IPR004276">
    <property type="entry name" value="GlycoTrans_28_N"/>
</dbReference>
<dbReference type="GO" id="GO:0033072">
    <property type="term" value="P:vancomycin biosynthetic process"/>
    <property type="evidence" value="ECO:0007669"/>
    <property type="project" value="UniProtKB-ARBA"/>
</dbReference>
<dbReference type="Proteomes" id="UP000253606">
    <property type="component" value="Chromosome"/>
</dbReference>
<sequence>MPNGSKRIVLATIGSLGDLHPCLALALALRERGHRPLIASTEAYRSKVEALGLQFHVIRPDIAVRDPALMGPLMDMRRGPEVLLRRLILPVIRDTYEDLIEAVTGADLLIAGEIVFAAPLVAEKLRMRWVSAILSPFSFFSSLDPPVFPLAPSLDLLYRASPLVHKALLKTAQLATLSWWKPVRKLRRELGLRPGRNPIFYDKFSPNLTLALFSSEIARPQDDWPPNTIQPGYVYYDDAEAQSGLPAELSAFLDAGRPPIVFTLGSSAVHEPRGFFEESAAAAAIVKRRAVFLIADNPPPPRASSEMIAVPYASFSNLFPHAAAIVHQGGSGTTAQALRAGRPSLIMPCGFDQPDNAARVQRMGAGLTLSRNRYTASNAAKVLEKLLDDPQYSSKAEQIGDRLRAENGIGHACDAIEALFMRDAAIESNPSN</sequence>
<name>A0A2Z5G6Y1_9BACT</name>